<keyword evidence="2" id="KW-1185">Reference proteome</keyword>
<evidence type="ECO:0000313" key="1">
    <source>
        <dbReference type="EMBL" id="KAK3769884.1"/>
    </source>
</evidence>
<name>A0AAE0ZI72_9GAST</name>
<dbReference type="AlphaFoldDB" id="A0AAE0ZI72"/>
<organism evidence="1 2">
    <name type="scientific">Elysia crispata</name>
    <name type="common">lettuce slug</name>
    <dbReference type="NCBI Taxonomy" id="231223"/>
    <lineage>
        <taxon>Eukaryota</taxon>
        <taxon>Metazoa</taxon>
        <taxon>Spiralia</taxon>
        <taxon>Lophotrochozoa</taxon>
        <taxon>Mollusca</taxon>
        <taxon>Gastropoda</taxon>
        <taxon>Heterobranchia</taxon>
        <taxon>Euthyneura</taxon>
        <taxon>Panpulmonata</taxon>
        <taxon>Sacoglossa</taxon>
        <taxon>Placobranchoidea</taxon>
        <taxon>Plakobranchidae</taxon>
        <taxon>Elysia</taxon>
    </lineage>
</organism>
<evidence type="ECO:0000313" key="2">
    <source>
        <dbReference type="Proteomes" id="UP001283361"/>
    </source>
</evidence>
<proteinExistence type="predicted"/>
<dbReference type="EMBL" id="JAWDGP010003877">
    <property type="protein sequence ID" value="KAK3769884.1"/>
    <property type="molecule type" value="Genomic_DNA"/>
</dbReference>
<dbReference type="Proteomes" id="UP001283361">
    <property type="component" value="Unassembled WGS sequence"/>
</dbReference>
<reference evidence="1" key="1">
    <citation type="journal article" date="2023" name="G3 (Bethesda)">
        <title>A reference genome for the long-term kleptoplast-retaining sea slug Elysia crispata morphotype clarki.</title>
        <authorList>
            <person name="Eastman K.E."/>
            <person name="Pendleton A.L."/>
            <person name="Shaikh M.A."/>
            <person name="Suttiyut T."/>
            <person name="Ogas R."/>
            <person name="Tomko P."/>
            <person name="Gavelis G."/>
            <person name="Widhalm J.R."/>
            <person name="Wisecaver J.H."/>
        </authorList>
    </citation>
    <scope>NUCLEOTIDE SEQUENCE</scope>
    <source>
        <strain evidence="1">ECLA1</strain>
    </source>
</reference>
<comment type="caution">
    <text evidence="1">The sequence shown here is derived from an EMBL/GenBank/DDBJ whole genome shotgun (WGS) entry which is preliminary data.</text>
</comment>
<accession>A0AAE0ZI72</accession>
<sequence length="92" mass="10430">MSKQSKVRCDLCLIQSNSLSSPTSYFAMSKQSKRPEKATPSNIFRKCNAPPVSLLNFSLLIDRDAERPLKSGHPWQVTETLKDLYRVTSLDQ</sequence>
<gene>
    <name evidence="1" type="ORF">RRG08_036929</name>
</gene>
<protein>
    <submittedName>
        <fullName evidence="1">Uncharacterized protein</fullName>
    </submittedName>
</protein>